<sequence length="110" mass="12542">MIRYFFVFLAFVSMNSIAAEIDSKTLILSCREYVAIYDRRGEKSLLASISTSPAEAMRAGICRGMLEEHAKHQRYSCGNQWYQQASVIANQDPELYQYSKEQLLDEACDG</sequence>
<dbReference type="Proteomes" id="UP001408594">
    <property type="component" value="Unassembled WGS sequence"/>
</dbReference>
<evidence type="ECO:0000313" key="3">
    <source>
        <dbReference type="Proteomes" id="UP001408594"/>
    </source>
</evidence>
<name>A0ABP9WT68_9GAMM</name>
<accession>A0ABP9WT68</accession>
<feature type="chain" id="PRO_5047241668" evidence="1">
    <location>
        <begin position="19"/>
        <end position="110"/>
    </location>
</feature>
<evidence type="ECO:0000313" key="2">
    <source>
        <dbReference type="EMBL" id="GAA5525295.1"/>
    </source>
</evidence>
<organism evidence="2 3">
    <name type="scientific">Microbulbifer aestuariivivens</name>
    <dbReference type="NCBI Taxonomy" id="1908308"/>
    <lineage>
        <taxon>Bacteria</taxon>
        <taxon>Pseudomonadati</taxon>
        <taxon>Pseudomonadota</taxon>
        <taxon>Gammaproteobacteria</taxon>
        <taxon>Cellvibrionales</taxon>
        <taxon>Microbulbiferaceae</taxon>
        <taxon>Microbulbifer</taxon>
    </lineage>
</organism>
<gene>
    <name evidence="2" type="ORF">Maes01_01861</name>
</gene>
<dbReference type="RefSeq" id="WP_345550879.1">
    <property type="nucleotide sequence ID" value="NZ_BAABRT010000013.1"/>
</dbReference>
<keyword evidence="3" id="KW-1185">Reference proteome</keyword>
<proteinExistence type="predicted"/>
<comment type="caution">
    <text evidence="2">The sequence shown here is derived from an EMBL/GenBank/DDBJ whole genome shotgun (WGS) entry which is preliminary data.</text>
</comment>
<keyword evidence="1" id="KW-0732">Signal</keyword>
<reference evidence="2 3" key="1">
    <citation type="submission" date="2024-02" db="EMBL/GenBank/DDBJ databases">
        <title>Microbulbifer aestuariivivens NBRC 112533.</title>
        <authorList>
            <person name="Ichikawa N."/>
            <person name="Katano-Makiyama Y."/>
            <person name="Hidaka K."/>
        </authorList>
    </citation>
    <scope>NUCLEOTIDE SEQUENCE [LARGE SCALE GENOMIC DNA]</scope>
    <source>
        <strain evidence="2 3">NBRC 112533</strain>
    </source>
</reference>
<evidence type="ECO:0000256" key="1">
    <source>
        <dbReference type="SAM" id="SignalP"/>
    </source>
</evidence>
<protein>
    <submittedName>
        <fullName evidence="2">Uncharacterized protein</fullName>
    </submittedName>
</protein>
<dbReference type="EMBL" id="BAABRT010000013">
    <property type="protein sequence ID" value="GAA5525295.1"/>
    <property type="molecule type" value="Genomic_DNA"/>
</dbReference>
<feature type="signal peptide" evidence="1">
    <location>
        <begin position="1"/>
        <end position="18"/>
    </location>
</feature>